<reference evidence="8 9" key="1">
    <citation type="submission" date="2019-10" db="EMBL/GenBank/DDBJ databases">
        <title>Nonomuraea sp. nov., isolated from Phyllanthus amarus.</title>
        <authorList>
            <person name="Klykleung N."/>
            <person name="Tanasupawat S."/>
        </authorList>
    </citation>
    <scope>NUCLEOTIDE SEQUENCE [LARGE SCALE GENOMIC DNA]</scope>
    <source>
        <strain evidence="8 9">CR1-09</strain>
    </source>
</reference>
<feature type="transmembrane region" description="Helical" evidence="6">
    <location>
        <begin position="136"/>
        <end position="156"/>
    </location>
</feature>
<dbReference type="RefSeq" id="WP_139577226.1">
    <property type="nucleotide sequence ID" value="NZ_VDMA02000014.1"/>
</dbReference>
<dbReference type="InterPro" id="IPR020846">
    <property type="entry name" value="MFS_dom"/>
</dbReference>
<evidence type="ECO:0000256" key="3">
    <source>
        <dbReference type="ARBA" id="ARBA00022692"/>
    </source>
</evidence>
<dbReference type="SUPFAM" id="SSF103473">
    <property type="entry name" value="MFS general substrate transporter"/>
    <property type="match status" value="1"/>
</dbReference>
<comment type="caution">
    <text evidence="8">The sequence shown here is derived from an EMBL/GenBank/DDBJ whole genome shotgun (WGS) entry which is preliminary data.</text>
</comment>
<accession>A0A5N6BPZ6</accession>
<feature type="transmembrane region" description="Helical" evidence="6">
    <location>
        <begin position="306"/>
        <end position="327"/>
    </location>
</feature>
<dbReference type="PROSITE" id="PS50850">
    <property type="entry name" value="MFS"/>
    <property type="match status" value="1"/>
</dbReference>
<keyword evidence="9" id="KW-1185">Reference proteome</keyword>
<evidence type="ECO:0000259" key="7">
    <source>
        <dbReference type="PROSITE" id="PS50850"/>
    </source>
</evidence>
<evidence type="ECO:0000313" key="8">
    <source>
        <dbReference type="EMBL" id="KAB8182149.1"/>
    </source>
</evidence>
<name>A0A5N6BPZ6_9ACTN</name>
<dbReference type="PANTHER" id="PTHR42688">
    <property type="entry name" value="CONSERVED PROTEIN"/>
    <property type="match status" value="1"/>
</dbReference>
<dbReference type="Gene3D" id="1.20.1250.20">
    <property type="entry name" value="MFS general substrate transporter like domains"/>
    <property type="match status" value="1"/>
</dbReference>
<gene>
    <name evidence="8" type="ORF">FH610_024710</name>
</gene>
<dbReference type="AlphaFoldDB" id="A0A5N6BPZ6"/>
<dbReference type="CDD" id="cd17329">
    <property type="entry name" value="MFS_MdtH_MDR_like"/>
    <property type="match status" value="1"/>
</dbReference>
<protein>
    <submittedName>
        <fullName evidence="8">MFS transporter</fullName>
    </submittedName>
</protein>
<feature type="transmembrane region" description="Helical" evidence="6">
    <location>
        <begin position="40"/>
        <end position="57"/>
    </location>
</feature>
<evidence type="ECO:0000313" key="9">
    <source>
        <dbReference type="Proteomes" id="UP000313066"/>
    </source>
</evidence>
<feature type="transmembrane region" description="Helical" evidence="6">
    <location>
        <begin position="12"/>
        <end position="34"/>
    </location>
</feature>
<evidence type="ECO:0000256" key="5">
    <source>
        <dbReference type="ARBA" id="ARBA00023136"/>
    </source>
</evidence>
<feature type="transmembrane region" description="Helical" evidence="6">
    <location>
        <begin position="162"/>
        <end position="184"/>
    </location>
</feature>
<comment type="subcellular location">
    <subcellularLocation>
        <location evidence="1">Cell membrane</location>
        <topology evidence="1">Multi-pass membrane protein</topology>
    </subcellularLocation>
</comment>
<feature type="domain" description="Major facilitator superfamily (MFS) profile" evidence="7">
    <location>
        <begin position="1"/>
        <end position="404"/>
    </location>
</feature>
<feature type="transmembrane region" description="Helical" evidence="6">
    <location>
        <begin position="277"/>
        <end position="294"/>
    </location>
</feature>
<feature type="transmembrane region" description="Helical" evidence="6">
    <location>
        <begin position="244"/>
        <end position="265"/>
    </location>
</feature>
<keyword evidence="3 6" id="KW-0812">Transmembrane</keyword>
<keyword evidence="2" id="KW-1003">Cell membrane</keyword>
<dbReference type="EMBL" id="VDMA02000014">
    <property type="protein sequence ID" value="KAB8182149.1"/>
    <property type="molecule type" value="Genomic_DNA"/>
</dbReference>
<organism evidence="8 9">
    <name type="scientific">Microbispora catharanthi</name>
    <dbReference type="NCBI Taxonomy" id="1712871"/>
    <lineage>
        <taxon>Bacteria</taxon>
        <taxon>Bacillati</taxon>
        <taxon>Actinomycetota</taxon>
        <taxon>Actinomycetes</taxon>
        <taxon>Streptosporangiales</taxon>
        <taxon>Streptosporangiaceae</taxon>
        <taxon>Microbispora</taxon>
    </lineage>
</organism>
<evidence type="ECO:0000256" key="1">
    <source>
        <dbReference type="ARBA" id="ARBA00004651"/>
    </source>
</evidence>
<evidence type="ECO:0000256" key="2">
    <source>
        <dbReference type="ARBA" id="ARBA00022475"/>
    </source>
</evidence>
<feature type="transmembrane region" description="Helical" evidence="6">
    <location>
        <begin position="348"/>
        <end position="367"/>
    </location>
</feature>
<keyword evidence="4 6" id="KW-1133">Transmembrane helix</keyword>
<feature type="transmembrane region" description="Helical" evidence="6">
    <location>
        <begin position="211"/>
        <end position="232"/>
    </location>
</feature>
<dbReference type="InterPro" id="IPR036259">
    <property type="entry name" value="MFS_trans_sf"/>
</dbReference>
<dbReference type="Pfam" id="PF07690">
    <property type="entry name" value="MFS_1"/>
    <property type="match status" value="1"/>
</dbReference>
<proteinExistence type="predicted"/>
<dbReference type="PANTHER" id="PTHR42688:SF1">
    <property type="entry name" value="BLR5212 PROTEIN"/>
    <property type="match status" value="1"/>
</dbReference>
<dbReference type="InterPro" id="IPR052425">
    <property type="entry name" value="Uncharacterized_MFS-type"/>
</dbReference>
<evidence type="ECO:0000256" key="6">
    <source>
        <dbReference type="SAM" id="Phobius"/>
    </source>
</evidence>
<keyword evidence="5 6" id="KW-0472">Membrane</keyword>
<feature type="transmembrane region" description="Helical" evidence="6">
    <location>
        <begin position="379"/>
        <end position="396"/>
    </location>
</feature>
<dbReference type="Proteomes" id="UP000313066">
    <property type="component" value="Unassembled WGS sequence"/>
</dbReference>
<feature type="transmembrane region" description="Helical" evidence="6">
    <location>
        <begin position="78"/>
        <end position="95"/>
    </location>
</feature>
<sequence>MIAAFGSFSPAVRLLLINQFGINVGFYMLVPYLADHLSGQLGLAVWLTGLLLGLRNFSQQGMFLLGGTLCDRYGYKRLIMAGCGLRTVGFALFAVSTSVPALVGASVLTGLAGALFNPAVRAYVSVEAADRKVEAFALFNVFYQAGILTGPLVGVLLISVDFRLTCLAAAAVFAALTALQACWLPGRRGTTASSARPVLADWKEVATNRPFVTFSAAMFASYALSYQIYLALPLELHRLGHGQASIAVMYTFTALLAVAGQVRLTSFAKARWQPEQAITRGLAVMGIAFLPTLLTAQLPHTPCCTAATTTAVLLSAMVLTAGGMLVFPFEMAMIATLGRQELTGTYYGLYNAFSGLGILLGNLASGWAMDQGESHGVPALPWLLLVTTGFASAVTIRRLNQTGRLRTRTAPDLTSTG</sequence>
<dbReference type="GO" id="GO:0022857">
    <property type="term" value="F:transmembrane transporter activity"/>
    <property type="evidence" value="ECO:0007669"/>
    <property type="project" value="InterPro"/>
</dbReference>
<dbReference type="InterPro" id="IPR011701">
    <property type="entry name" value="MFS"/>
</dbReference>
<dbReference type="GO" id="GO:0005886">
    <property type="term" value="C:plasma membrane"/>
    <property type="evidence" value="ECO:0007669"/>
    <property type="project" value="UniProtKB-SubCell"/>
</dbReference>
<evidence type="ECO:0000256" key="4">
    <source>
        <dbReference type="ARBA" id="ARBA00022989"/>
    </source>
</evidence>
<feature type="transmembrane region" description="Helical" evidence="6">
    <location>
        <begin position="101"/>
        <end position="124"/>
    </location>
</feature>